<reference evidence="1 2" key="1">
    <citation type="journal article" date="2015" name="Nature">
        <title>rRNA introns, odd ribosomes, and small enigmatic genomes across a large radiation of phyla.</title>
        <authorList>
            <person name="Brown C.T."/>
            <person name="Hug L.A."/>
            <person name="Thomas B.C."/>
            <person name="Sharon I."/>
            <person name="Castelle C.J."/>
            <person name="Singh A."/>
            <person name="Wilkins M.J."/>
            <person name="Williams K.H."/>
            <person name="Banfield J.F."/>
        </authorList>
    </citation>
    <scope>NUCLEOTIDE SEQUENCE [LARGE SCALE GENOMIC DNA]</scope>
</reference>
<dbReference type="EMBL" id="LCBS01000001">
    <property type="protein sequence ID" value="KKS17562.1"/>
    <property type="molecule type" value="Genomic_DNA"/>
</dbReference>
<evidence type="ECO:0000313" key="1">
    <source>
        <dbReference type="EMBL" id="KKS17562.1"/>
    </source>
</evidence>
<protein>
    <submittedName>
        <fullName evidence="1">Uncharacterized protein</fullName>
    </submittedName>
</protein>
<gene>
    <name evidence="1" type="ORF">UU72_C0001G0046</name>
</gene>
<evidence type="ECO:0000313" key="2">
    <source>
        <dbReference type="Proteomes" id="UP000034163"/>
    </source>
</evidence>
<organism evidence="1 2">
    <name type="scientific">candidate division WWE3 bacterium GW2011_GWB1_41_6</name>
    <dbReference type="NCBI Taxonomy" id="1619112"/>
    <lineage>
        <taxon>Bacteria</taxon>
        <taxon>Katanobacteria</taxon>
    </lineage>
</organism>
<proteinExistence type="predicted"/>
<dbReference type="Proteomes" id="UP000034163">
    <property type="component" value="Unassembled WGS sequence"/>
</dbReference>
<dbReference type="AlphaFoldDB" id="A0A0G0WZG7"/>
<name>A0A0G0WZG7_UNCKA</name>
<comment type="caution">
    <text evidence="1">The sequence shown here is derived from an EMBL/GenBank/DDBJ whole genome shotgun (WGS) entry which is preliminary data.</text>
</comment>
<accession>A0A0G0WZG7</accession>
<sequence length="241" mass="26039">MKMKYLDQKGFSPILMVLLVGLVFASSMALTKVMKDNSNPSATAGSGGKGNGAPSGPHFNLNIIGVPKAKTTDMTGGGRIFVPLQGKCQINLTESADTSMYVTDANCTDGKGGFQLPNPDPENDGITEYSVWVRARGKPGGSSSTTACGELYDEVTMTTSTYCSVYKTVAVRDKGKGNFADVSRELLYVYVDLTGPEGVPDGVPERYNLFSDALQNYFWDYDNNGLKLLQMRFYQVPSVVE</sequence>